<proteinExistence type="predicted"/>
<organism evidence="2 3">
    <name type="scientific">Corchorus olitorius</name>
    <dbReference type="NCBI Taxonomy" id="93759"/>
    <lineage>
        <taxon>Eukaryota</taxon>
        <taxon>Viridiplantae</taxon>
        <taxon>Streptophyta</taxon>
        <taxon>Embryophyta</taxon>
        <taxon>Tracheophyta</taxon>
        <taxon>Spermatophyta</taxon>
        <taxon>Magnoliopsida</taxon>
        <taxon>eudicotyledons</taxon>
        <taxon>Gunneridae</taxon>
        <taxon>Pentapetalae</taxon>
        <taxon>rosids</taxon>
        <taxon>malvids</taxon>
        <taxon>Malvales</taxon>
        <taxon>Malvaceae</taxon>
        <taxon>Grewioideae</taxon>
        <taxon>Apeibeae</taxon>
        <taxon>Corchorus</taxon>
    </lineage>
</organism>
<dbReference type="Proteomes" id="UP000187203">
    <property type="component" value="Unassembled WGS sequence"/>
</dbReference>
<reference evidence="3" key="1">
    <citation type="submission" date="2013-09" db="EMBL/GenBank/DDBJ databases">
        <title>Corchorus olitorius genome sequencing.</title>
        <authorList>
            <person name="Alam M."/>
            <person name="Haque M.S."/>
            <person name="Islam M.S."/>
            <person name="Emdad E.M."/>
            <person name="Islam M.M."/>
            <person name="Ahmed B."/>
            <person name="Halim A."/>
            <person name="Hossen Q.M.M."/>
            <person name="Hossain M.Z."/>
            <person name="Ahmed R."/>
            <person name="Khan M.M."/>
            <person name="Islam R."/>
            <person name="Rashid M.M."/>
            <person name="Khan S.A."/>
            <person name="Rahman M.S."/>
            <person name="Alam M."/>
            <person name="Yahiya A.S."/>
            <person name="Khan M.S."/>
            <person name="Azam M.S."/>
            <person name="Haque T."/>
            <person name="Lashkar M.Z.H."/>
            <person name="Akhand A.I."/>
            <person name="Morshed G."/>
            <person name="Roy S."/>
            <person name="Uddin K.S."/>
            <person name="Rabeya T."/>
            <person name="Hossain A.S."/>
            <person name="Chowdhury A."/>
            <person name="Snigdha A.R."/>
            <person name="Mortoza M.S."/>
            <person name="Matin S.A."/>
            <person name="Hoque S.M.E."/>
            <person name="Islam M.K."/>
            <person name="Roy D.K."/>
            <person name="Haider R."/>
            <person name="Moosa M.M."/>
            <person name="Elias S.M."/>
            <person name="Hasan A.M."/>
            <person name="Jahan S."/>
            <person name="Shafiuddin M."/>
            <person name="Mahmood N."/>
            <person name="Shommy N.S."/>
        </authorList>
    </citation>
    <scope>NUCLEOTIDE SEQUENCE [LARGE SCALE GENOMIC DNA]</scope>
    <source>
        <strain evidence="3">cv. O-4</strain>
    </source>
</reference>
<name>A0A1R3L0H5_9ROSI</name>
<evidence type="ECO:0000256" key="1">
    <source>
        <dbReference type="SAM" id="MobiDB-lite"/>
    </source>
</evidence>
<evidence type="ECO:0000313" key="3">
    <source>
        <dbReference type="Proteomes" id="UP000187203"/>
    </source>
</evidence>
<comment type="caution">
    <text evidence="2">The sequence shown here is derived from an EMBL/GenBank/DDBJ whole genome shotgun (WGS) entry which is preliminary data.</text>
</comment>
<feature type="region of interest" description="Disordered" evidence="1">
    <location>
        <begin position="1"/>
        <end position="59"/>
    </location>
</feature>
<dbReference type="AlphaFoldDB" id="A0A1R3L0H5"/>
<feature type="non-terminal residue" evidence="2">
    <location>
        <position position="1"/>
    </location>
</feature>
<accession>A0A1R3L0H5</accession>
<evidence type="ECO:0000313" key="2">
    <source>
        <dbReference type="EMBL" id="OMP12852.1"/>
    </source>
</evidence>
<protein>
    <submittedName>
        <fullName evidence="2">Uncharacterized protein</fullName>
    </submittedName>
</protein>
<gene>
    <name evidence="2" type="ORF">COLO4_02679</name>
</gene>
<keyword evidence="3" id="KW-1185">Reference proteome</keyword>
<feature type="non-terminal residue" evidence="2">
    <location>
        <position position="72"/>
    </location>
</feature>
<dbReference type="EMBL" id="AWUE01005803">
    <property type="protein sequence ID" value="OMP12852.1"/>
    <property type="molecule type" value="Genomic_DNA"/>
</dbReference>
<sequence length="72" mass="7495">RTRPSRTAAGAAERHGPDVHAGGAAGIAYQPLGQSGHPHWSRPGAVVPGDSRTDVNLHAHRPTRYPAVCRAG</sequence>